<accession>A0A250I8N6</accession>
<reference evidence="1 2" key="1">
    <citation type="submission" date="2017-06" db="EMBL/GenBank/DDBJ databases">
        <authorList>
            <person name="Kim H.J."/>
            <person name="Triplett B.A."/>
        </authorList>
    </citation>
    <scope>NUCLEOTIDE SEQUENCE [LARGE SCALE GENOMIC DNA]</scope>
    <source>
        <strain evidence="1 2">DSM 14713</strain>
    </source>
</reference>
<evidence type="ECO:0000313" key="1">
    <source>
        <dbReference type="EMBL" id="ATB28115.1"/>
    </source>
</evidence>
<sequence length="119" mass="13455">MPPHQPTVCDPSPDLLPNLRSDQRVQLPVFSSAPSFRCPHCQTLTSFEVSEFSEEARGFPERAAFDKASRTLRSRGCRHRDFPCQGCHRAVRVVYGAFEFAMSSYLFIPEQVLLGTPRP</sequence>
<gene>
    <name evidence="1" type="ORF">MEBOL_001560</name>
</gene>
<dbReference type="AlphaFoldDB" id="A0A250I8N6"/>
<evidence type="ECO:0000313" key="2">
    <source>
        <dbReference type="Proteomes" id="UP000217289"/>
    </source>
</evidence>
<proteinExistence type="predicted"/>
<protein>
    <submittedName>
        <fullName evidence="1">Uncharacterized protein</fullName>
    </submittedName>
</protein>
<dbReference type="EMBL" id="CP022163">
    <property type="protein sequence ID" value="ATB28115.1"/>
    <property type="molecule type" value="Genomic_DNA"/>
</dbReference>
<dbReference type="KEGG" id="mbd:MEBOL_001560"/>
<dbReference type="Proteomes" id="UP000217289">
    <property type="component" value="Chromosome"/>
</dbReference>
<dbReference type="RefSeq" id="WP_095976828.1">
    <property type="nucleotide sequence ID" value="NZ_CP022163.1"/>
</dbReference>
<name>A0A250I8N6_9BACT</name>
<dbReference type="OrthoDB" id="9948063at2"/>
<organism evidence="1 2">
    <name type="scientific">Melittangium boletus DSM 14713</name>
    <dbReference type="NCBI Taxonomy" id="1294270"/>
    <lineage>
        <taxon>Bacteria</taxon>
        <taxon>Pseudomonadati</taxon>
        <taxon>Myxococcota</taxon>
        <taxon>Myxococcia</taxon>
        <taxon>Myxococcales</taxon>
        <taxon>Cystobacterineae</taxon>
        <taxon>Archangiaceae</taxon>
        <taxon>Melittangium</taxon>
    </lineage>
</organism>
<keyword evidence="2" id="KW-1185">Reference proteome</keyword>